<gene>
    <name evidence="3" type="ORF">JI741_23205</name>
</gene>
<comment type="caution">
    <text evidence="3">The sequence shown here is derived from an EMBL/GenBank/DDBJ whole genome shotgun (WGS) entry which is preliminary data.</text>
</comment>
<protein>
    <submittedName>
        <fullName evidence="3">Bifunctional alpha,alpha-trehalose-phosphate synthase (UDP-forming)/trehalose-phosphatase</fullName>
    </submittedName>
</protein>
<dbReference type="RefSeq" id="WP_202013800.1">
    <property type="nucleotide sequence ID" value="NZ_JAERRB010000009.1"/>
</dbReference>
<dbReference type="PANTHER" id="PTHR10788:SF106">
    <property type="entry name" value="BCDNA.GH08860"/>
    <property type="match status" value="1"/>
</dbReference>
<dbReference type="Gene3D" id="3.40.50.2000">
    <property type="entry name" value="Glycogen Phosphorylase B"/>
    <property type="match status" value="2"/>
</dbReference>
<evidence type="ECO:0000256" key="2">
    <source>
        <dbReference type="ARBA" id="ARBA00008799"/>
    </source>
</evidence>
<dbReference type="Pfam" id="PF02358">
    <property type="entry name" value="Trehalose_PPase"/>
    <property type="match status" value="1"/>
</dbReference>
<keyword evidence="4" id="KW-1185">Reference proteome</keyword>
<dbReference type="NCBIfam" id="TIGR01484">
    <property type="entry name" value="HAD-SF-IIB"/>
    <property type="match status" value="1"/>
</dbReference>
<sequence length="741" mass="85809">MSAHFSKRLIIVSNRLPFQLIKKNNQLEIKESDGGLVSALQSYFQNTSSGKTAFEATLWIGSAEFNEANWDRLDKQRLEHLAYSVDPVFVDKKVYNKYYNGFCNATLWPLFHYFPSFVEFDNETFKAYEEINRQFADRILSLLMPGDVLWIHDYQLMLLPGMIRESRPEATIGFFLHIPFPSFEVFRLLHRPWKEKIVQGLLGADLIGFHTHEYVQHFLTTVQMVKGYDHQFRSIMLPDRLLKAEMFPLGIDFEKFHAGAHLPEVVEQQRIIENSFPDKKIIFSVDRLDYTKGVTHRLLGFERFLELHPEWREKVIFILVVVPSRQIISKYNERKKLIEEEIGRINGKYSTLGWQPIIYRYNSLSFHELVAMYLSADVGLITPLRDGMNLVAKEYLASRIDRGVLILSELAGAANELSEALLVNPMDRDEVANTILQALRMPEELQLQKIELLQKRLKEYTVNHWLADFLRQLEDTKLLQHTQRTRHLSARTTRDIVEKFKTAENRLLLLDYDGTLVPFSKHPLSARPDKELMHLLTQLAADKRTDLTIISGRDSHSLQQWFGELPVNLVSEHGAGLRLKNKSWQHDPDIDQSWKSFIRPMLEVFVQRSPGSFIEDKLHTLVWHYRNVGAELGFIRSRELLDNLHHLVRNANLHIIDGNKVIEVRVSGIDKGVVAKKLVDDGHYDFVMAIGDDKTDEDMFRALTDKGFTLKIGPGHTAAQFYLTDQREVLGLLRELPTVAG</sequence>
<dbReference type="CDD" id="cd03788">
    <property type="entry name" value="GT20_TPS"/>
    <property type="match status" value="1"/>
</dbReference>
<comment type="similarity">
    <text evidence="1">In the C-terminal section; belongs to the trehalose phosphatase family.</text>
</comment>
<proteinExistence type="inferred from homology"/>
<name>A0ABS1KXN0_9BACT</name>
<dbReference type="InterPro" id="IPR006379">
    <property type="entry name" value="HAD-SF_hydro_IIB"/>
</dbReference>
<dbReference type="Gene3D" id="3.40.50.1000">
    <property type="entry name" value="HAD superfamily/HAD-like"/>
    <property type="match status" value="1"/>
</dbReference>
<dbReference type="Pfam" id="PF00982">
    <property type="entry name" value="Glyco_transf_20"/>
    <property type="match status" value="1"/>
</dbReference>
<dbReference type="SUPFAM" id="SSF53756">
    <property type="entry name" value="UDP-Glycosyltransferase/glycogen phosphorylase"/>
    <property type="match status" value="1"/>
</dbReference>
<dbReference type="NCBIfam" id="NF011071">
    <property type="entry name" value="PRK14501.1"/>
    <property type="match status" value="1"/>
</dbReference>
<dbReference type="EMBL" id="JAERRB010000009">
    <property type="protein sequence ID" value="MBL0744159.1"/>
    <property type="molecule type" value="Genomic_DNA"/>
</dbReference>
<reference evidence="3 4" key="1">
    <citation type="submission" date="2021-01" db="EMBL/GenBank/DDBJ databases">
        <title>Chryseolinea sp. Jin1 Genome sequencing and assembly.</title>
        <authorList>
            <person name="Kim I."/>
        </authorList>
    </citation>
    <scope>NUCLEOTIDE SEQUENCE [LARGE SCALE GENOMIC DNA]</scope>
    <source>
        <strain evidence="3 4">Jin1</strain>
    </source>
</reference>
<dbReference type="NCBIfam" id="TIGR00685">
    <property type="entry name" value="T6PP"/>
    <property type="match status" value="1"/>
</dbReference>
<dbReference type="InterPro" id="IPR036412">
    <property type="entry name" value="HAD-like_sf"/>
</dbReference>
<comment type="similarity">
    <text evidence="2">Belongs to the glycosyltransferase 20 family.</text>
</comment>
<evidence type="ECO:0000313" key="3">
    <source>
        <dbReference type="EMBL" id="MBL0744159.1"/>
    </source>
</evidence>
<dbReference type="Proteomes" id="UP000613030">
    <property type="component" value="Unassembled WGS sequence"/>
</dbReference>
<dbReference type="InterPro" id="IPR023214">
    <property type="entry name" value="HAD_sf"/>
</dbReference>
<dbReference type="InterPro" id="IPR003337">
    <property type="entry name" value="Trehalose_PPase"/>
</dbReference>
<organism evidence="3 4">
    <name type="scientific">Chryseolinea lacunae</name>
    <dbReference type="NCBI Taxonomy" id="2801331"/>
    <lineage>
        <taxon>Bacteria</taxon>
        <taxon>Pseudomonadati</taxon>
        <taxon>Bacteroidota</taxon>
        <taxon>Cytophagia</taxon>
        <taxon>Cytophagales</taxon>
        <taxon>Fulvivirgaceae</taxon>
        <taxon>Chryseolinea</taxon>
    </lineage>
</organism>
<evidence type="ECO:0000256" key="1">
    <source>
        <dbReference type="ARBA" id="ARBA00006330"/>
    </source>
</evidence>
<dbReference type="CDD" id="cd01627">
    <property type="entry name" value="HAD_TPP"/>
    <property type="match status" value="1"/>
</dbReference>
<dbReference type="PANTHER" id="PTHR10788">
    <property type="entry name" value="TREHALOSE-6-PHOSPHATE SYNTHASE"/>
    <property type="match status" value="1"/>
</dbReference>
<evidence type="ECO:0000313" key="4">
    <source>
        <dbReference type="Proteomes" id="UP000613030"/>
    </source>
</evidence>
<accession>A0ABS1KXN0</accession>
<dbReference type="Gene3D" id="3.30.70.1020">
    <property type="entry name" value="Trehalose-6-phosphate phosphatase related protein, domain 2"/>
    <property type="match status" value="1"/>
</dbReference>
<dbReference type="InterPro" id="IPR001830">
    <property type="entry name" value="Glyco_trans_20"/>
</dbReference>
<dbReference type="SUPFAM" id="SSF56784">
    <property type="entry name" value="HAD-like"/>
    <property type="match status" value="1"/>
</dbReference>